<accession>A0ABT4ICE3</accession>
<keyword evidence="2" id="KW-0732">Signal</keyword>
<evidence type="ECO:0000256" key="1">
    <source>
        <dbReference type="SAM" id="Phobius"/>
    </source>
</evidence>
<name>A0ABT4ICE3_9ACTO</name>
<keyword evidence="4" id="KW-1185">Reference proteome</keyword>
<evidence type="ECO:0000313" key="3">
    <source>
        <dbReference type="EMBL" id="MCZ0859419.1"/>
    </source>
</evidence>
<protein>
    <recommendedName>
        <fullName evidence="5">Peptidase</fullName>
    </recommendedName>
</protein>
<keyword evidence="1" id="KW-1133">Transmembrane helix</keyword>
<feature type="signal peptide" evidence="2">
    <location>
        <begin position="1"/>
        <end position="24"/>
    </location>
</feature>
<sequence>MCRTARSRLVMSAGLLLLAASQSAATGDLASPLGGWHTGVAAALLATGAAVVLSRLRHDRSRR</sequence>
<gene>
    <name evidence="3" type="ORF">OHJ16_15400</name>
</gene>
<keyword evidence="1" id="KW-0472">Membrane</keyword>
<feature type="transmembrane region" description="Helical" evidence="1">
    <location>
        <begin position="35"/>
        <end position="53"/>
    </location>
</feature>
<reference evidence="3" key="1">
    <citation type="submission" date="2022-10" db="EMBL/GenBank/DDBJ databases">
        <title>Genome sequence of Actinomyces israelii ATCC 10048.</title>
        <authorList>
            <person name="Watt R.M."/>
            <person name="Tong W.M."/>
        </authorList>
    </citation>
    <scope>NUCLEOTIDE SEQUENCE</scope>
    <source>
        <strain evidence="3">ATCC 10048</strain>
    </source>
</reference>
<evidence type="ECO:0000256" key="2">
    <source>
        <dbReference type="SAM" id="SignalP"/>
    </source>
</evidence>
<feature type="chain" id="PRO_5047333682" description="Peptidase" evidence="2">
    <location>
        <begin position="25"/>
        <end position="63"/>
    </location>
</feature>
<comment type="caution">
    <text evidence="3">The sequence shown here is derived from an EMBL/GenBank/DDBJ whole genome shotgun (WGS) entry which is preliminary data.</text>
</comment>
<dbReference type="EMBL" id="JAPTMY010000052">
    <property type="protein sequence ID" value="MCZ0859419.1"/>
    <property type="molecule type" value="Genomic_DNA"/>
</dbReference>
<organism evidence="3 4">
    <name type="scientific">Actinomyces israelii</name>
    <dbReference type="NCBI Taxonomy" id="1659"/>
    <lineage>
        <taxon>Bacteria</taxon>
        <taxon>Bacillati</taxon>
        <taxon>Actinomycetota</taxon>
        <taxon>Actinomycetes</taxon>
        <taxon>Actinomycetales</taxon>
        <taxon>Actinomycetaceae</taxon>
        <taxon>Actinomyces</taxon>
    </lineage>
</organism>
<dbReference type="Proteomes" id="UP001072034">
    <property type="component" value="Unassembled WGS sequence"/>
</dbReference>
<evidence type="ECO:0000313" key="4">
    <source>
        <dbReference type="Proteomes" id="UP001072034"/>
    </source>
</evidence>
<keyword evidence="1" id="KW-0812">Transmembrane</keyword>
<evidence type="ECO:0008006" key="5">
    <source>
        <dbReference type="Google" id="ProtNLM"/>
    </source>
</evidence>
<dbReference type="RefSeq" id="WP_268918630.1">
    <property type="nucleotide sequence ID" value="NZ_JAPTMY010000052.1"/>
</dbReference>
<proteinExistence type="predicted"/>